<gene>
    <name evidence="1" type="ORF">BD310DRAFT_226481</name>
</gene>
<evidence type="ECO:0000313" key="2">
    <source>
        <dbReference type="Proteomes" id="UP000292082"/>
    </source>
</evidence>
<keyword evidence="2" id="KW-1185">Reference proteome</keyword>
<accession>A0A4Q9PHT2</accession>
<dbReference type="AlphaFoldDB" id="A0A4Q9PHT2"/>
<evidence type="ECO:0000313" key="1">
    <source>
        <dbReference type="EMBL" id="TBU52566.1"/>
    </source>
</evidence>
<dbReference type="EMBL" id="ML145246">
    <property type="protein sequence ID" value="TBU52566.1"/>
    <property type="molecule type" value="Genomic_DNA"/>
</dbReference>
<organism evidence="1 2">
    <name type="scientific">Dichomitus squalens</name>
    <dbReference type="NCBI Taxonomy" id="114155"/>
    <lineage>
        <taxon>Eukaryota</taxon>
        <taxon>Fungi</taxon>
        <taxon>Dikarya</taxon>
        <taxon>Basidiomycota</taxon>
        <taxon>Agaricomycotina</taxon>
        <taxon>Agaricomycetes</taxon>
        <taxon>Polyporales</taxon>
        <taxon>Polyporaceae</taxon>
        <taxon>Dichomitus</taxon>
    </lineage>
</organism>
<name>A0A4Q9PHT2_9APHY</name>
<proteinExistence type="predicted"/>
<protein>
    <submittedName>
        <fullName evidence="1">Uncharacterized protein</fullName>
    </submittedName>
</protein>
<dbReference type="Proteomes" id="UP000292082">
    <property type="component" value="Unassembled WGS sequence"/>
</dbReference>
<sequence>MLMRKVGGEDGEKRRYFSSQRTVLSEATKLHLILSLVLLCLVYAAEWQLPFGQRACTGKYWQIYSALISENGFRGGSRRLLMPGYSYKSPVKVLVLM</sequence>
<reference evidence="1 2" key="1">
    <citation type="submission" date="2019-01" db="EMBL/GenBank/DDBJ databases">
        <title>Draft genome sequences of three monokaryotic isolates of the white-rot basidiomycete fungus Dichomitus squalens.</title>
        <authorList>
            <consortium name="DOE Joint Genome Institute"/>
            <person name="Lopez S.C."/>
            <person name="Andreopoulos B."/>
            <person name="Pangilinan J."/>
            <person name="Lipzen A."/>
            <person name="Riley R."/>
            <person name="Ahrendt S."/>
            <person name="Ng V."/>
            <person name="Barry K."/>
            <person name="Daum C."/>
            <person name="Grigoriev I.V."/>
            <person name="Hilden K.S."/>
            <person name="Makela M.R."/>
            <person name="de Vries R.P."/>
        </authorList>
    </citation>
    <scope>NUCLEOTIDE SEQUENCE [LARGE SCALE GENOMIC DNA]</scope>
    <source>
        <strain evidence="1 2">CBS 464.89</strain>
    </source>
</reference>